<dbReference type="RefSeq" id="WP_134020074.1">
    <property type="nucleotide sequence ID" value="NZ_SOEC01000020.1"/>
</dbReference>
<protein>
    <submittedName>
        <fullName evidence="1">Uncharacterized protein</fullName>
    </submittedName>
</protein>
<reference evidence="1 2" key="1">
    <citation type="submission" date="2019-03" db="EMBL/GenBank/DDBJ databases">
        <title>Freshwater and sediment microbial communities from various areas in North America, analyzing microbe dynamics in response to fracking.</title>
        <authorList>
            <person name="Lamendella R."/>
        </authorList>
    </citation>
    <scope>NUCLEOTIDE SEQUENCE [LARGE SCALE GENOMIC DNA]</scope>
    <source>
        <strain evidence="1 2">6_TX</strain>
    </source>
</reference>
<evidence type="ECO:0000313" key="1">
    <source>
        <dbReference type="EMBL" id="TDX24805.1"/>
    </source>
</evidence>
<dbReference type="Proteomes" id="UP000294489">
    <property type="component" value="Unassembled WGS sequence"/>
</dbReference>
<gene>
    <name evidence="1" type="ORF">DFO67_12051</name>
</gene>
<accession>A0A4R8FM16</accession>
<evidence type="ECO:0000313" key="2">
    <source>
        <dbReference type="Proteomes" id="UP000294489"/>
    </source>
</evidence>
<proteinExistence type="predicted"/>
<dbReference type="AlphaFoldDB" id="A0A4R8FM16"/>
<name>A0A4R8FM16_9GAMM</name>
<dbReference type="OrthoDB" id="287957at2"/>
<comment type="caution">
    <text evidence="1">The sequence shown here is derived from an EMBL/GenBank/DDBJ whole genome shotgun (WGS) entry which is preliminary data.</text>
</comment>
<organism evidence="1 2">
    <name type="scientific">Modicisalibacter xianhensis</name>
    <dbReference type="NCBI Taxonomy" id="442341"/>
    <lineage>
        <taxon>Bacteria</taxon>
        <taxon>Pseudomonadati</taxon>
        <taxon>Pseudomonadota</taxon>
        <taxon>Gammaproteobacteria</taxon>
        <taxon>Oceanospirillales</taxon>
        <taxon>Halomonadaceae</taxon>
        <taxon>Modicisalibacter</taxon>
    </lineage>
</organism>
<dbReference type="EMBL" id="SOEC01000020">
    <property type="protein sequence ID" value="TDX24805.1"/>
    <property type="molecule type" value="Genomic_DNA"/>
</dbReference>
<sequence length="249" mass="28063">MRGLMTGRGAAIERPSEIPMFLMAVVQNALAHAWRLLLEEVAEGHFVICGEEEDVITERLYMILDDLYSNEPEVIQGFSSFQTPVREGNLSNRKGDKLDCQPDLVFRPLRGQLVTRSSAMSAIFVECKPIDSAHPIGSTYCKAGISRFVREDYAWAVDRAIMLGYVRNICPLPGGLAYVLDSKTGRQAYRVEEGLMYLTRTTHGDDVYSSVHNRGLDTKPSSVNRLPITLHHLWLNPEEPCEYSRCRLV</sequence>